<comment type="caution">
    <text evidence="1">The sequence shown here is derived from an EMBL/GenBank/DDBJ whole genome shotgun (WGS) entry which is preliminary data.</text>
</comment>
<organism evidence="1 2">
    <name type="scientific">Ameca splendens</name>
    <dbReference type="NCBI Taxonomy" id="208324"/>
    <lineage>
        <taxon>Eukaryota</taxon>
        <taxon>Metazoa</taxon>
        <taxon>Chordata</taxon>
        <taxon>Craniata</taxon>
        <taxon>Vertebrata</taxon>
        <taxon>Euteleostomi</taxon>
        <taxon>Actinopterygii</taxon>
        <taxon>Neopterygii</taxon>
        <taxon>Teleostei</taxon>
        <taxon>Neoteleostei</taxon>
        <taxon>Acanthomorphata</taxon>
        <taxon>Ovalentaria</taxon>
        <taxon>Atherinomorphae</taxon>
        <taxon>Cyprinodontiformes</taxon>
        <taxon>Goodeidae</taxon>
        <taxon>Ameca</taxon>
    </lineage>
</organism>
<dbReference type="EMBL" id="JAHRIP010030950">
    <property type="protein sequence ID" value="MEQ2292803.1"/>
    <property type="molecule type" value="Genomic_DNA"/>
</dbReference>
<keyword evidence="2" id="KW-1185">Reference proteome</keyword>
<dbReference type="Proteomes" id="UP001469553">
    <property type="component" value="Unassembled WGS sequence"/>
</dbReference>
<sequence length="125" mass="13990">MCVFLIKPLQCCEDRLIQSVPVAFMQIKSFCSLLNFKASPCHTLSNVTVNLKPERNFRVGSGTSRTPGFFLVKYGPQDPVVNTVRISRHCCGFISIYKSIFAVAKSKTGIFSLHRNYTFYGNGAK</sequence>
<reference evidence="1 2" key="1">
    <citation type="submission" date="2021-06" db="EMBL/GenBank/DDBJ databases">
        <authorList>
            <person name="Palmer J.M."/>
        </authorList>
    </citation>
    <scope>NUCLEOTIDE SEQUENCE [LARGE SCALE GENOMIC DNA]</scope>
    <source>
        <strain evidence="1 2">AS_MEX2019</strain>
        <tissue evidence="1">Muscle</tissue>
    </source>
</reference>
<evidence type="ECO:0000313" key="1">
    <source>
        <dbReference type="EMBL" id="MEQ2292803.1"/>
    </source>
</evidence>
<protein>
    <submittedName>
        <fullName evidence="1">Uncharacterized protein</fullName>
    </submittedName>
</protein>
<name>A0ABV0YH72_9TELE</name>
<accession>A0ABV0YH72</accession>
<proteinExistence type="predicted"/>
<gene>
    <name evidence="1" type="ORF">AMECASPLE_026599</name>
</gene>
<evidence type="ECO:0000313" key="2">
    <source>
        <dbReference type="Proteomes" id="UP001469553"/>
    </source>
</evidence>